<keyword evidence="7" id="KW-1133">Transmembrane helix</keyword>
<keyword evidence="10 12" id="KW-0503">Monooxygenase</keyword>
<dbReference type="InterPro" id="IPR050364">
    <property type="entry name" value="Cytochrome_P450_fung"/>
</dbReference>
<organism evidence="13 14">
    <name type="scientific">Marasmiellus scandens</name>
    <dbReference type="NCBI Taxonomy" id="2682957"/>
    <lineage>
        <taxon>Eukaryota</taxon>
        <taxon>Fungi</taxon>
        <taxon>Dikarya</taxon>
        <taxon>Basidiomycota</taxon>
        <taxon>Agaricomycotina</taxon>
        <taxon>Agaricomycetes</taxon>
        <taxon>Agaricomycetidae</taxon>
        <taxon>Agaricales</taxon>
        <taxon>Marasmiineae</taxon>
        <taxon>Omphalotaceae</taxon>
        <taxon>Marasmiellus</taxon>
    </lineage>
</organism>
<dbReference type="Gene3D" id="1.10.630.10">
    <property type="entry name" value="Cytochrome P450"/>
    <property type="match status" value="1"/>
</dbReference>
<comment type="similarity">
    <text evidence="3 12">Belongs to the cytochrome P450 family.</text>
</comment>
<keyword evidence="5" id="KW-0812">Transmembrane</keyword>
<evidence type="ECO:0000256" key="11">
    <source>
        <dbReference type="ARBA" id="ARBA00023136"/>
    </source>
</evidence>
<protein>
    <recommendedName>
        <fullName evidence="15">Cytochrome P450</fullName>
    </recommendedName>
</protein>
<keyword evidence="14" id="KW-1185">Reference proteome</keyword>
<gene>
    <name evidence="13" type="ORF">VKT23_018859</name>
</gene>
<accession>A0ABR1IQH4</accession>
<name>A0ABR1IQH4_9AGAR</name>
<dbReference type="SUPFAM" id="SSF48264">
    <property type="entry name" value="Cytochrome P450"/>
    <property type="match status" value="1"/>
</dbReference>
<evidence type="ECO:0008006" key="15">
    <source>
        <dbReference type="Google" id="ProtNLM"/>
    </source>
</evidence>
<keyword evidence="6 12" id="KW-0479">Metal-binding</keyword>
<evidence type="ECO:0000256" key="12">
    <source>
        <dbReference type="RuleBase" id="RU000461"/>
    </source>
</evidence>
<keyword evidence="9 12" id="KW-0408">Iron</keyword>
<evidence type="ECO:0000313" key="13">
    <source>
        <dbReference type="EMBL" id="KAK7437043.1"/>
    </source>
</evidence>
<proteinExistence type="inferred from homology"/>
<dbReference type="Pfam" id="PF00067">
    <property type="entry name" value="p450"/>
    <property type="match status" value="1"/>
</dbReference>
<evidence type="ECO:0000256" key="9">
    <source>
        <dbReference type="ARBA" id="ARBA00023004"/>
    </source>
</evidence>
<dbReference type="PANTHER" id="PTHR46300:SF2">
    <property type="entry name" value="CYTOCHROME P450 MONOOXYGENASE ALNH-RELATED"/>
    <property type="match status" value="1"/>
</dbReference>
<evidence type="ECO:0000256" key="5">
    <source>
        <dbReference type="ARBA" id="ARBA00022692"/>
    </source>
</evidence>
<dbReference type="EMBL" id="JBANRG010000089">
    <property type="protein sequence ID" value="KAK7437043.1"/>
    <property type="molecule type" value="Genomic_DNA"/>
</dbReference>
<dbReference type="InterPro" id="IPR001128">
    <property type="entry name" value="Cyt_P450"/>
</dbReference>
<dbReference type="Proteomes" id="UP001498398">
    <property type="component" value="Unassembled WGS sequence"/>
</dbReference>
<evidence type="ECO:0000313" key="14">
    <source>
        <dbReference type="Proteomes" id="UP001498398"/>
    </source>
</evidence>
<evidence type="ECO:0000256" key="7">
    <source>
        <dbReference type="ARBA" id="ARBA00022989"/>
    </source>
</evidence>
<evidence type="ECO:0000256" key="3">
    <source>
        <dbReference type="ARBA" id="ARBA00010617"/>
    </source>
</evidence>
<evidence type="ECO:0000256" key="8">
    <source>
        <dbReference type="ARBA" id="ARBA00023002"/>
    </source>
</evidence>
<comment type="cofactor">
    <cofactor evidence="1">
        <name>heme</name>
        <dbReference type="ChEBI" id="CHEBI:30413"/>
    </cofactor>
</comment>
<evidence type="ECO:0000256" key="10">
    <source>
        <dbReference type="ARBA" id="ARBA00023033"/>
    </source>
</evidence>
<keyword evidence="4 12" id="KW-0349">Heme</keyword>
<dbReference type="InterPro" id="IPR036396">
    <property type="entry name" value="Cyt_P450_sf"/>
</dbReference>
<dbReference type="PROSITE" id="PS00086">
    <property type="entry name" value="CYTOCHROME_P450"/>
    <property type="match status" value="1"/>
</dbReference>
<evidence type="ECO:0000256" key="1">
    <source>
        <dbReference type="ARBA" id="ARBA00001971"/>
    </source>
</evidence>
<keyword evidence="11" id="KW-0472">Membrane</keyword>
<dbReference type="InterPro" id="IPR017972">
    <property type="entry name" value="Cyt_P450_CS"/>
</dbReference>
<keyword evidence="8 12" id="KW-0560">Oxidoreductase</keyword>
<evidence type="ECO:0000256" key="6">
    <source>
        <dbReference type="ARBA" id="ARBA00022723"/>
    </source>
</evidence>
<comment type="subcellular location">
    <subcellularLocation>
        <location evidence="2">Membrane</location>
        <topology evidence="2">Single-pass membrane protein</topology>
    </subcellularLocation>
</comment>
<reference evidence="13 14" key="1">
    <citation type="submission" date="2024-01" db="EMBL/GenBank/DDBJ databases">
        <title>A draft genome for the cacao thread blight pathogen Marasmiellus scandens.</title>
        <authorList>
            <person name="Baruah I.K."/>
            <person name="Leung J."/>
            <person name="Bukari Y."/>
            <person name="Amoako-Attah I."/>
            <person name="Meinhardt L.W."/>
            <person name="Bailey B.A."/>
            <person name="Cohen S.P."/>
        </authorList>
    </citation>
    <scope>NUCLEOTIDE SEQUENCE [LARGE SCALE GENOMIC DNA]</scope>
    <source>
        <strain evidence="13 14">GH-19</strain>
    </source>
</reference>
<sequence>MEFKPERFLKQKEKSSQPNLTSYAFGFGRRICPGRFFALDAVWLMVTCILATFDIAKALDEDGEEVEVVVEHTQGALKCRFVPRSPEALSLLQSGFLGYEVAE</sequence>
<comment type="caution">
    <text evidence="13">The sequence shown here is derived from an EMBL/GenBank/DDBJ whole genome shotgun (WGS) entry which is preliminary data.</text>
</comment>
<evidence type="ECO:0000256" key="2">
    <source>
        <dbReference type="ARBA" id="ARBA00004167"/>
    </source>
</evidence>
<evidence type="ECO:0000256" key="4">
    <source>
        <dbReference type="ARBA" id="ARBA00022617"/>
    </source>
</evidence>
<dbReference type="PANTHER" id="PTHR46300">
    <property type="entry name" value="P450, PUTATIVE (EUROFUNG)-RELATED-RELATED"/>
    <property type="match status" value="1"/>
</dbReference>